<evidence type="ECO:0000256" key="2">
    <source>
        <dbReference type="ARBA" id="ARBA00010312"/>
    </source>
</evidence>
<dbReference type="InterPro" id="IPR006963">
    <property type="entry name" value="Mopterin_OxRdtase_4Fe-4S_dom"/>
</dbReference>
<evidence type="ECO:0000259" key="9">
    <source>
        <dbReference type="PROSITE" id="PS51669"/>
    </source>
</evidence>
<dbReference type="PROSITE" id="PS51318">
    <property type="entry name" value="TAT"/>
    <property type="match status" value="1"/>
</dbReference>
<protein>
    <submittedName>
        <fullName evidence="10">Molybdopterin-dependent oxidoreductase</fullName>
    </submittedName>
</protein>
<keyword evidence="6" id="KW-0560">Oxidoreductase</keyword>
<dbReference type="InterPro" id="IPR006311">
    <property type="entry name" value="TAT_signal"/>
</dbReference>
<dbReference type="GO" id="GO:0016491">
    <property type="term" value="F:oxidoreductase activity"/>
    <property type="evidence" value="ECO:0007669"/>
    <property type="project" value="UniProtKB-KW"/>
</dbReference>
<dbReference type="PANTHER" id="PTHR43742">
    <property type="entry name" value="TRIMETHYLAMINE-N-OXIDE REDUCTASE"/>
    <property type="match status" value="1"/>
</dbReference>
<dbReference type="InterPro" id="IPR050612">
    <property type="entry name" value="Prok_Mopterin_Oxidored"/>
</dbReference>
<dbReference type="Gene3D" id="3.30.2070.10">
    <property type="entry name" value="Formate dehydrogenase/DMSO reductase"/>
    <property type="match status" value="1"/>
</dbReference>
<accession>A0AB39IET7</accession>
<dbReference type="Gene3D" id="2.40.40.20">
    <property type="match status" value="1"/>
</dbReference>
<reference evidence="10" key="1">
    <citation type="submission" date="2024-07" db="EMBL/GenBank/DDBJ databases">
        <authorList>
            <person name="Pedron J."/>
        </authorList>
    </citation>
    <scope>NUCLEOTIDE SEQUENCE</scope>
    <source>
        <strain evidence="10">A642-S2-A17</strain>
    </source>
</reference>
<evidence type="ECO:0000256" key="6">
    <source>
        <dbReference type="ARBA" id="ARBA00023002"/>
    </source>
</evidence>
<evidence type="ECO:0000313" key="10">
    <source>
        <dbReference type="EMBL" id="XDL14938.1"/>
    </source>
</evidence>
<comment type="cofactor">
    <cofactor evidence="1">
        <name>Mo-bis(molybdopterin guanine dinucleotide)</name>
        <dbReference type="ChEBI" id="CHEBI:60539"/>
    </cofactor>
</comment>
<gene>
    <name evidence="10" type="ORF">LF923_0001265</name>
</gene>
<keyword evidence="4" id="KW-0479">Metal-binding</keyword>
<evidence type="ECO:0000256" key="5">
    <source>
        <dbReference type="ARBA" id="ARBA00022729"/>
    </source>
</evidence>
<sequence>MRDTPNSPDRRRFIKTLAITGVAASLPGGLLLPRQARAQAPIPYNPNSYTIFRNSCPRNCYDTCSLKTYVKDGVIAYIDGAKESTFTHGMPCLKGLTYPRRVYSPDRIKYPMIQDGRGSGKWRRISWDEAMERIANKILEIKKKDGSLLGLALTKYSGNLGILNYGVEGMMSSLGYTTRFVGTPCWPAGIDAQSYDMGDMWCNDPEDLAKSKYIIVWGANPAWCSLHSMKYLYQARERGAKVVVIDPILTQTAAKADLYLRIRPASDGALALGMARHLLDNGLVDNEFVTQYSLGFPEFAQYLRENVTVEWASEQCGLPAQTIRQLAEEFTAVKPATIWIGYGMQRHINGGANVRAIDALVAMSGNIGLEGGGARYGHLYTWGFNYHAMMQKQPAGSVGFTGQSGPKGEFDFGAKEASSYTDRSLNINKTAQSILDTNDPPIRMLWVSCKNPLSQDFDHNKMLKAFNKLEMVVCVDQFFNQTVEQADIVLPATTQMEEWNISVSYWHYWLTINQPAIKPMYECKSDLDIAAALSRTMNRLSPGSCTFPQDIDGKEWVAKEFNDSIYKLFGISSWETLLDGPVKAKLPHPAAWHDRKFKTPSGKYEFTSALCKENGHTLLPEYRPGREKNLPFQLFTPHTLYGLHSQFINLDWMQVFYPEPFVYLHPVAAQQKGIRELDWVRVFNGIGDVTVRARLTTNVPQDMLLMYEAWFNKQAFNVQNVVDDTSSDMGKMKTGAPGSAIHCQFADIALTSAPAQSKVMGGTRA</sequence>
<dbReference type="PROSITE" id="PS51669">
    <property type="entry name" value="4FE4S_MOW_BIS_MGD"/>
    <property type="match status" value="1"/>
</dbReference>
<dbReference type="InterPro" id="IPR006655">
    <property type="entry name" value="Mopterin_OxRdtase_prok_CS"/>
</dbReference>
<dbReference type="PANTHER" id="PTHR43742:SF6">
    <property type="entry name" value="OXIDOREDUCTASE YYAE-RELATED"/>
    <property type="match status" value="1"/>
</dbReference>
<keyword evidence="5" id="KW-0732">Signal</keyword>
<dbReference type="RefSeq" id="WP_210177007.1">
    <property type="nucleotide sequence ID" value="NZ_CP162411.1"/>
</dbReference>
<keyword evidence="7" id="KW-0408">Iron</keyword>
<dbReference type="InterPro" id="IPR009010">
    <property type="entry name" value="Asp_de-COase-like_dom_sf"/>
</dbReference>
<evidence type="ECO:0000256" key="8">
    <source>
        <dbReference type="ARBA" id="ARBA00023014"/>
    </source>
</evidence>
<dbReference type="Pfam" id="PF01568">
    <property type="entry name" value="Molydop_binding"/>
    <property type="match status" value="1"/>
</dbReference>
<dbReference type="InterPro" id="IPR019546">
    <property type="entry name" value="TAT_signal_bac_arc"/>
</dbReference>
<keyword evidence="8" id="KW-0411">Iron-sulfur</keyword>
<comment type="similarity">
    <text evidence="2">Belongs to the prokaryotic molybdopterin-containing oxidoreductase family.</text>
</comment>
<dbReference type="Pfam" id="PF04879">
    <property type="entry name" value="Molybdop_Fe4S4"/>
    <property type="match status" value="1"/>
</dbReference>
<evidence type="ECO:0000256" key="1">
    <source>
        <dbReference type="ARBA" id="ARBA00001942"/>
    </source>
</evidence>
<dbReference type="SUPFAM" id="SSF53706">
    <property type="entry name" value="Formate dehydrogenase/DMSO reductase, domains 1-3"/>
    <property type="match status" value="1"/>
</dbReference>
<dbReference type="SMART" id="SM00926">
    <property type="entry name" value="Molybdop_Fe4S4"/>
    <property type="match status" value="1"/>
</dbReference>
<dbReference type="GO" id="GO:0043546">
    <property type="term" value="F:molybdopterin cofactor binding"/>
    <property type="evidence" value="ECO:0007669"/>
    <property type="project" value="InterPro"/>
</dbReference>
<evidence type="ECO:0000256" key="4">
    <source>
        <dbReference type="ARBA" id="ARBA00022723"/>
    </source>
</evidence>
<dbReference type="Gene3D" id="2.20.25.90">
    <property type="entry name" value="ADC-like domains"/>
    <property type="match status" value="1"/>
</dbReference>
<dbReference type="GO" id="GO:0051536">
    <property type="term" value="F:iron-sulfur cluster binding"/>
    <property type="evidence" value="ECO:0007669"/>
    <property type="project" value="UniProtKB-KW"/>
</dbReference>
<dbReference type="CDD" id="cd02766">
    <property type="entry name" value="MopB_3"/>
    <property type="match status" value="1"/>
</dbReference>
<dbReference type="Gene3D" id="3.40.50.740">
    <property type="match status" value="1"/>
</dbReference>
<dbReference type="InterPro" id="IPR006656">
    <property type="entry name" value="Mopterin_OxRdtase"/>
</dbReference>
<name>A0AB39IET7_9GAMM</name>
<proteinExistence type="inferred from homology"/>
<organism evidence="10">
    <name type="scientific">Dickeya oryzae</name>
    <dbReference type="NCBI Taxonomy" id="1240404"/>
    <lineage>
        <taxon>Bacteria</taxon>
        <taxon>Pseudomonadati</taxon>
        <taxon>Pseudomonadota</taxon>
        <taxon>Gammaproteobacteria</taxon>
        <taxon>Enterobacterales</taxon>
        <taxon>Pectobacteriaceae</taxon>
        <taxon>Dickeya</taxon>
    </lineage>
</organism>
<dbReference type="AlphaFoldDB" id="A0AB39IET7"/>
<dbReference type="NCBIfam" id="TIGR01409">
    <property type="entry name" value="TAT_signal_seq"/>
    <property type="match status" value="1"/>
</dbReference>
<feature type="domain" description="4Fe-4S Mo/W bis-MGD-type" evidence="9">
    <location>
        <begin position="49"/>
        <end position="106"/>
    </location>
</feature>
<evidence type="ECO:0000256" key="3">
    <source>
        <dbReference type="ARBA" id="ARBA00022505"/>
    </source>
</evidence>
<dbReference type="InterPro" id="IPR006657">
    <property type="entry name" value="MoPterin_dinucl-bd_dom"/>
</dbReference>
<dbReference type="EMBL" id="CP162411">
    <property type="protein sequence ID" value="XDL14938.1"/>
    <property type="molecule type" value="Genomic_DNA"/>
</dbReference>
<dbReference type="GO" id="GO:0046872">
    <property type="term" value="F:metal ion binding"/>
    <property type="evidence" value="ECO:0007669"/>
    <property type="project" value="UniProtKB-KW"/>
</dbReference>
<dbReference type="Pfam" id="PF00384">
    <property type="entry name" value="Molybdopterin"/>
    <property type="match status" value="1"/>
</dbReference>
<dbReference type="Gene3D" id="3.40.228.10">
    <property type="entry name" value="Dimethylsulfoxide Reductase, domain 2"/>
    <property type="match status" value="1"/>
</dbReference>
<keyword evidence="3" id="KW-0500">Molybdenum</keyword>
<dbReference type="SUPFAM" id="SSF50692">
    <property type="entry name" value="ADC-like"/>
    <property type="match status" value="1"/>
</dbReference>
<evidence type="ECO:0000256" key="7">
    <source>
        <dbReference type="ARBA" id="ARBA00023004"/>
    </source>
</evidence>
<dbReference type="PROSITE" id="PS00932">
    <property type="entry name" value="MOLYBDOPTERIN_PROK_3"/>
    <property type="match status" value="1"/>
</dbReference>